<dbReference type="GO" id="GO:0031179">
    <property type="term" value="P:peptide modification"/>
    <property type="evidence" value="ECO:0007669"/>
    <property type="project" value="InterPro"/>
</dbReference>
<sequence length="445" mass="48328">MTDYFYRASKLDLCTMSHARYVSNRFVAVDLSAQKFDPDPIPHINKLLPGLNACAARTAMPTSSGKQKPNYSVYTGLGGIALTFLRLGLYCRDKQMEGREAECLSSDYLLLARDTALACLQAKPVSSEVSFFCGTPGHLAILCIVSHTLRDDAAANGYLSDLLQWVAPALKHSEDELLFGRAGYLYALLWVRHQLGLGGVEGLDTPDLDTPLRHVAEQIVTSGKMSAEGFGYEGWPMMWHCFESPYLGAAHGATGILTMLFHCFCLLSTRSQHLVVGTLEKLLATIHASGNLPIQLRDEHDKQVHWCHGASGLPGLAQAAEPHVSGTTRHALREAALKAGEVVWERGVILKGTGLCHGVAGNAYAFLTLYRLTGDGTHLLRARAFAELTRDTDVLRAQAEAPDRQRKVPGVPDSPCSLMEGSAGLVCFLLDANQPAKSAFPGWEL</sequence>
<dbReference type="Pfam" id="PF05147">
    <property type="entry name" value="LANC_like"/>
    <property type="match status" value="1"/>
</dbReference>
<dbReference type="CDD" id="cd04794">
    <property type="entry name" value="euk_LANCL"/>
    <property type="match status" value="1"/>
</dbReference>
<dbReference type="InterPro" id="IPR007822">
    <property type="entry name" value="LANC-like"/>
</dbReference>
<comment type="caution">
    <text evidence="3">The sequence shown here is derived from an EMBL/GenBank/DDBJ whole genome shotgun (WGS) entry which is preliminary data.</text>
</comment>
<dbReference type="InterPro" id="IPR020464">
    <property type="entry name" value="LanC-like_prot_euk"/>
</dbReference>
<dbReference type="PRINTS" id="PR01951">
    <property type="entry name" value="LANCEUKARYTE"/>
</dbReference>
<comment type="similarity">
    <text evidence="1">Belongs to the LanC-like protein family.</text>
</comment>
<dbReference type="PRINTS" id="PR01950">
    <property type="entry name" value="LANCSUPER"/>
</dbReference>
<dbReference type="GO" id="GO:0005975">
    <property type="term" value="P:carbohydrate metabolic process"/>
    <property type="evidence" value="ECO:0007669"/>
    <property type="project" value="InterPro"/>
</dbReference>
<accession>A0AAE0C623</accession>
<evidence type="ECO:0000313" key="3">
    <source>
        <dbReference type="EMBL" id="KAK3248404.1"/>
    </source>
</evidence>
<dbReference type="Proteomes" id="UP001190700">
    <property type="component" value="Unassembled WGS sequence"/>
</dbReference>
<dbReference type="Gene3D" id="1.50.10.10">
    <property type="match status" value="1"/>
</dbReference>
<dbReference type="GO" id="GO:0005886">
    <property type="term" value="C:plasma membrane"/>
    <property type="evidence" value="ECO:0007669"/>
    <property type="project" value="TreeGrafter"/>
</dbReference>
<dbReference type="SMART" id="SM01260">
    <property type="entry name" value="LANC_like"/>
    <property type="match status" value="1"/>
</dbReference>
<keyword evidence="4" id="KW-1185">Reference proteome</keyword>
<dbReference type="SUPFAM" id="SSF158745">
    <property type="entry name" value="LanC-like"/>
    <property type="match status" value="1"/>
</dbReference>
<organism evidence="3 4">
    <name type="scientific">Cymbomonas tetramitiformis</name>
    <dbReference type="NCBI Taxonomy" id="36881"/>
    <lineage>
        <taxon>Eukaryota</taxon>
        <taxon>Viridiplantae</taxon>
        <taxon>Chlorophyta</taxon>
        <taxon>Pyramimonadophyceae</taxon>
        <taxon>Pyramimonadales</taxon>
        <taxon>Pyramimonadaceae</taxon>
        <taxon>Cymbomonas</taxon>
    </lineage>
</organism>
<feature type="binding site" evidence="2">
    <location>
        <position position="307"/>
    </location>
    <ligand>
        <name>Zn(2+)</name>
        <dbReference type="ChEBI" id="CHEBI:29105"/>
    </ligand>
</feature>
<keyword evidence="2" id="KW-0862">Zinc</keyword>
<keyword evidence="2" id="KW-0479">Metal-binding</keyword>
<name>A0AAE0C623_9CHLO</name>
<dbReference type="PANTHER" id="PTHR12736">
    <property type="entry name" value="LANC-LIKE PROTEIN"/>
    <property type="match status" value="1"/>
</dbReference>
<evidence type="ECO:0000256" key="2">
    <source>
        <dbReference type="PIRSR" id="PIRSR607822-1"/>
    </source>
</evidence>
<feature type="binding site" evidence="2">
    <location>
        <position position="356"/>
    </location>
    <ligand>
        <name>Zn(2+)</name>
        <dbReference type="ChEBI" id="CHEBI:29105"/>
    </ligand>
</feature>
<evidence type="ECO:0000256" key="1">
    <source>
        <dbReference type="ARBA" id="ARBA00007179"/>
    </source>
</evidence>
<gene>
    <name evidence="3" type="ORF">CYMTET_42130</name>
</gene>
<protein>
    <submittedName>
        <fullName evidence="3">Uncharacterized protein</fullName>
    </submittedName>
</protein>
<dbReference type="GO" id="GO:0046872">
    <property type="term" value="F:metal ion binding"/>
    <property type="evidence" value="ECO:0007669"/>
    <property type="project" value="UniProtKB-KW"/>
</dbReference>
<evidence type="ECO:0000313" key="4">
    <source>
        <dbReference type="Proteomes" id="UP001190700"/>
    </source>
</evidence>
<dbReference type="InterPro" id="IPR012341">
    <property type="entry name" value="6hp_glycosidase-like_sf"/>
</dbReference>
<dbReference type="EMBL" id="LGRX02028123">
    <property type="protein sequence ID" value="KAK3248404.1"/>
    <property type="molecule type" value="Genomic_DNA"/>
</dbReference>
<proteinExistence type="inferred from homology"/>
<feature type="binding site" evidence="2">
    <location>
        <position position="357"/>
    </location>
    <ligand>
        <name>Zn(2+)</name>
        <dbReference type="ChEBI" id="CHEBI:29105"/>
    </ligand>
</feature>
<dbReference type="AlphaFoldDB" id="A0AAE0C623"/>
<reference evidence="3 4" key="1">
    <citation type="journal article" date="2015" name="Genome Biol. Evol.">
        <title>Comparative Genomics of a Bacterivorous Green Alga Reveals Evolutionary Causalities and Consequences of Phago-Mixotrophic Mode of Nutrition.</title>
        <authorList>
            <person name="Burns J.A."/>
            <person name="Paasch A."/>
            <person name="Narechania A."/>
            <person name="Kim E."/>
        </authorList>
    </citation>
    <scope>NUCLEOTIDE SEQUENCE [LARGE SCALE GENOMIC DNA]</scope>
    <source>
        <strain evidence="3 4">PLY_AMNH</strain>
    </source>
</reference>
<dbReference type="PANTHER" id="PTHR12736:SF7">
    <property type="entry name" value="LANC-LIKE PROTEIN 3"/>
    <property type="match status" value="1"/>
</dbReference>